<organism evidence="1 2">
    <name type="scientific">Chitiniphilus shinanonensis</name>
    <dbReference type="NCBI Taxonomy" id="553088"/>
    <lineage>
        <taxon>Bacteria</taxon>
        <taxon>Pseudomonadati</taxon>
        <taxon>Pseudomonadota</taxon>
        <taxon>Betaproteobacteria</taxon>
        <taxon>Neisseriales</taxon>
        <taxon>Chitinibacteraceae</taxon>
        <taxon>Chitiniphilus</taxon>
    </lineage>
</organism>
<dbReference type="EMBL" id="BSOZ01000044">
    <property type="protein sequence ID" value="GLS05363.1"/>
    <property type="molecule type" value="Genomic_DNA"/>
</dbReference>
<dbReference type="Proteomes" id="UP001156836">
    <property type="component" value="Unassembled WGS sequence"/>
</dbReference>
<evidence type="ECO:0000313" key="2">
    <source>
        <dbReference type="Proteomes" id="UP001156836"/>
    </source>
</evidence>
<comment type="caution">
    <text evidence="1">The sequence shown here is derived from an EMBL/GenBank/DDBJ whole genome shotgun (WGS) entry which is preliminary data.</text>
</comment>
<accession>A0ABQ6BTN4</accession>
<gene>
    <name evidence="1" type="ORF">GCM10007860_25150</name>
</gene>
<protein>
    <submittedName>
        <fullName evidence="1">Uncharacterized protein</fullName>
    </submittedName>
</protein>
<keyword evidence="2" id="KW-1185">Reference proteome</keyword>
<evidence type="ECO:0000313" key="1">
    <source>
        <dbReference type="EMBL" id="GLS05363.1"/>
    </source>
</evidence>
<proteinExistence type="predicted"/>
<name>A0ABQ6BTN4_9NEIS</name>
<reference evidence="2" key="1">
    <citation type="journal article" date="2019" name="Int. J. Syst. Evol. Microbiol.">
        <title>The Global Catalogue of Microorganisms (GCM) 10K type strain sequencing project: providing services to taxonomists for standard genome sequencing and annotation.</title>
        <authorList>
            <consortium name="The Broad Institute Genomics Platform"/>
            <consortium name="The Broad Institute Genome Sequencing Center for Infectious Disease"/>
            <person name="Wu L."/>
            <person name="Ma J."/>
        </authorList>
    </citation>
    <scope>NUCLEOTIDE SEQUENCE [LARGE SCALE GENOMIC DNA]</scope>
    <source>
        <strain evidence="2">NBRC 104970</strain>
    </source>
</reference>
<sequence length="167" mass="18496">MPHESEKAWVSFDGEAVILSEREYVPVRGLVQCKEQVPVVVKEIPEGVGFLVDINIRKGIYLTLDFISTNPLSYLATVARIGHSKNIVSLPGAYVESADLQELQRYGFGFDPESDRPRISLSGRYVSPSGKIDCSSDAYPGVWDIKKKIKVTISGSNSTCEQLFEKP</sequence>